<protein>
    <submittedName>
        <fullName evidence="3">Outer membrane lipoprotein-sorting protein</fullName>
    </submittedName>
</protein>
<name>A0A1I6BWY3_9BACI</name>
<keyword evidence="2" id="KW-0732">Signal</keyword>
<organism evidence="3 4">
    <name type="scientific">Priestia endophytica DSM 13796</name>
    <dbReference type="NCBI Taxonomy" id="1121089"/>
    <lineage>
        <taxon>Bacteria</taxon>
        <taxon>Bacillati</taxon>
        <taxon>Bacillota</taxon>
        <taxon>Bacilli</taxon>
        <taxon>Bacillales</taxon>
        <taxon>Bacillaceae</taxon>
        <taxon>Priestia</taxon>
    </lineage>
</organism>
<evidence type="ECO:0000256" key="1">
    <source>
        <dbReference type="SAM" id="MobiDB-lite"/>
    </source>
</evidence>
<dbReference type="PANTHER" id="PTHR37507:SF2">
    <property type="entry name" value="SPORULATION PROTEIN YDCC"/>
    <property type="match status" value="1"/>
</dbReference>
<dbReference type="PANTHER" id="PTHR37507">
    <property type="entry name" value="SPORULATION PROTEIN YDCC"/>
    <property type="match status" value="1"/>
</dbReference>
<evidence type="ECO:0000313" key="4">
    <source>
        <dbReference type="Proteomes" id="UP000182762"/>
    </source>
</evidence>
<sequence>MKRWIVKAIVFLSVLFVLAACGDKSADDVKKDLNEKMEKSTGYKATAEMMLNTGEKPQKYDVEIWHSKPDYYRVELKNAKKDQSQMILRNNEGVFVLTPALNKSFKFQSGWPQNSSQAYLYESLIKDIKGDDEAKFQVAKDGYIFTTKTNYQHQSVLPKQKIILDKKELTPKKVEIMDTDNEPIITVDFKKVEMNVKFDKDAFDTKRNMTAKKSDVPTMTSEEEPFSVKYPSYTPEGTEQEEEKTVKTMDGKRVVLTYGGEKSFTVIQEQATVAEASTTTPVNGDVVDLGFSIGALSKQSIQWTSDGVEYIIASDDLSPEEFMMVASSMEKEQGK</sequence>
<feature type="chain" id="PRO_5045075720" evidence="2">
    <location>
        <begin position="20"/>
        <end position="335"/>
    </location>
</feature>
<dbReference type="InterPro" id="IPR052944">
    <property type="entry name" value="Sporulation_related"/>
</dbReference>
<dbReference type="Proteomes" id="UP000182762">
    <property type="component" value="Unassembled WGS sequence"/>
</dbReference>
<evidence type="ECO:0000256" key="2">
    <source>
        <dbReference type="SAM" id="SignalP"/>
    </source>
</evidence>
<keyword evidence="3" id="KW-0449">Lipoprotein</keyword>
<dbReference type="SUPFAM" id="SSF89392">
    <property type="entry name" value="Prokaryotic lipoproteins and lipoprotein localization factors"/>
    <property type="match status" value="1"/>
</dbReference>
<gene>
    <name evidence="3" type="ORF">SAMN02745910_04394</name>
</gene>
<evidence type="ECO:0000313" key="3">
    <source>
        <dbReference type="EMBL" id="SFQ85449.1"/>
    </source>
</evidence>
<keyword evidence="4" id="KW-1185">Reference proteome</keyword>
<dbReference type="EMBL" id="FOXX01000015">
    <property type="protein sequence ID" value="SFQ85449.1"/>
    <property type="molecule type" value="Genomic_DNA"/>
</dbReference>
<comment type="caution">
    <text evidence="3">The sequence shown here is derived from an EMBL/GenBank/DDBJ whole genome shotgun (WGS) entry which is preliminary data.</text>
</comment>
<dbReference type="GeneID" id="93712933"/>
<dbReference type="RefSeq" id="WP_061802740.1">
    <property type="nucleotide sequence ID" value="NZ_FOXX01000015.1"/>
</dbReference>
<reference evidence="3 4" key="1">
    <citation type="submission" date="2016-10" db="EMBL/GenBank/DDBJ databases">
        <authorList>
            <person name="Varghese N."/>
            <person name="Submissions S."/>
        </authorList>
    </citation>
    <scope>NUCLEOTIDE SEQUENCE [LARGE SCALE GENOMIC DNA]</scope>
    <source>
        <strain evidence="3 4">DSM 13796</strain>
    </source>
</reference>
<feature type="region of interest" description="Disordered" evidence="1">
    <location>
        <begin position="213"/>
        <end position="240"/>
    </location>
</feature>
<dbReference type="InterPro" id="IPR029046">
    <property type="entry name" value="LolA/LolB/LppX"/>
</dbReference>
<accession>A0A1I6BWY3</accession>
<dbReference type="Gene3D" id="2.50.20.10">
    <property type="entry name" value="Lipoprotein localisation LolA/LolB/LppX"/>
    <property type="match status" value="1"/>
</dbReference>
<feature type="signal peptide" evidence="2">
    <location>
        <begin position="1"/>
        <end position="19"/>
    </location>
</feature>
<dbReference type="PROSITE" id="PS51257">
    <property type="entry name" value="PROKAR_LIPOPROTEIN"/>
    <property type="match status" value="1"/>
</dbReference>
<proteinExistence type="predicted"/>